<dbReference type="eggNOG" id="ENOG503315M">
    <property type="taxonomic scope" value="Bacteria"/>
</dbReference>
<gene>
    <name evidence="1" type="ordered locus">Hore_21110</name>
</gene>
<organism evidence="1 2">
    <name type="scientific">Halothermothrix orenii (strain H 168 / OCM 544 / DSM 9562)</name>
    <dbReference type="NCBI Taxonomy" id="373903"/>
    <lineage>
        <taxon>Bacteria</taxon>
        <taxon>Bacillati</taxon>
        <taxon>Bacillota</taxon>
        <taxon>Clostridia</taxon>
        <taxon>Halanaerobiales</taxon>
        <taxon>Halothermotrichaceae</taxon>
        <taxon>Halothermothrix</taxon>
    </lineage>
</organism>
<dbReference type="Pfam" id="PF22010">
    <property type="entry name" value="OrtA"/>
    <property type="match status" value="1"/>
</dbReference>
<name>B8D004_HALOH</name>
<dbReference type="AlphaFoldDB" id="B8D004"/>
<dbReference type="Proteomes" id="UP000000719">
    <property type="component" value="Chromosome"/>
</dbReference>
<dbReference type="OrthoDB" id="3712030at2"/>
<dbReference type="EMBL" id="CP001098">
    <property type="protein sequence ID" value="ACL70856.1"/>
    <property type="molecule type" value="Genomic_DNA"/>
</dbReference>
<dbReference type="KEGG" id="hor:Hore_21110"/>
<dbReference type="InterPro" id="IPR047755">
    <property type="entry name" value="OrtA"/>
</dbReference>
<protein>
    <recommendedName>
        <fullName evidence="3">2-amino-4-ketopentanoate thiolase</fullName>
    </recommendedName>
</protein>
<evidence type="ECO:0008006" key="3">
    <source>
        <dbReference type="Google" id="ProtNLM"/>
    </source>
</evidence>
<evidence type="ECO:0000313" key="1">
    <source>
        <dbReference type="EMBL" id="ACL70856.1"/>
    </source>
</evidence>
<dbReference type="RefSeq" id="WP_015923825.1">
    <property type="nucleotide sequence ID" value="NC_011899.1"/>
</dbReference>
<evidence type="ECO:0000313" key="2">
    <source>
        <dbReference type="Proteomes" id="UP000000719"/>
    </source>
</evidence>
<reference evidence="1 2" key="1">
    <citation type="journal article" date="2009" name="PLoS ONE">
        <title>Genome analysis of the anaerobic thermohalophilic bacterium Halothermothrix orenii.</title>
        <authorList>
            <person name="Mavromatis K."/>
            <person name="Ivanova N."/>
            <person name="Anderson I."/>
            <person name="Lykidis A."/>
            <person name="Hooper S.D."/>
            <person name="Sun H."/>
            <person name="Kunin V."/>
            <person name="Lapidus A."/>
            <person name="Hugenholtz P."/>
            <person name="Patel B."/>
            <person name="Kyrpides N.C."/>
        </authorList>
    </citation>
    <scope>NUCLEOTIDE SEQUENCE [LARGE SCALE GENOMIC DNA]</scope>
    <source>
        <strain evidence="2">H 168 / OCM 544 / DSM 9562</strain>
    </source>
</reference>
<keyword evidence="2" id="KW-1185">Reference proteome</keyword>
<dbReference type="STRING" id="373903.Hore_21110"/>
<proteinExistence type="predicted"/>
<accession>B8D004</accession>
<dbReference type="NCBIfam" id="NF040739">
    <property type="entry name" value="ornith_OrtA"/>
    <property type="match status" value="1"/>
</dbReference>
<dbReference type="HOGENOM" id="CLU_2286677_0_0_9"/>
<sequence>MEKVKAGSWVQVKKIVLEPEERKAKLPEDTKKVPLELRVKGFLMEDARVGEEVTVKTYIGREIQGILEDPDPSYEHKFGRPVPELIPVGRELREILKKRGLNK</sequence>